<reference evidence="2" key="1">
    <citation type="submission" date="2017-04" db="EMBL/GenBank/DDBJ databases">
        <title>Function of individual gut microbiota members based on whole genome sequencing of pure cultures obtained from chicken caecum.</title>
        <authorList>
            <person name="Medvecky M."/>
            <person name="Cejkova D."/>
            <person name="Polansky O."/>
            <person name="Karasova D."/>
            <person name="Kubasova T."/>
            <person name="Cizek A."/>
            <person name="Rychlik I."/>
        </authorList>
    </citation>
    <scope>NUCLEOTIDE SEQUENCE [LARGE SCALE GENOMIC DNA]</scope>
    <source>
        <strain evidence="2">An178</strain>
    </source>
</reference>
<comment type="caution">
    <text evidence="1">The sequence shown here is derived from an EMBL/GenBank/DDBJ whole genome shotgun (WGS) entry which is preliminary data.</text>
</comment>
<gene>
    <name evidence="1" type="ORF">B5F14_07720</name>
</gene>
<evidence type="ECO:0000313" key="2">
    <source>
        <dbReference type="Proteomes" id="UP000195447"/>
    </source>
</evidence>
<dbReference type="CDD" id="cd01635">
    <property type="entry name" value="Glycosyltransferase_GTB-type"/>
    <property type="match status" value="1"/>
</dbReference>
<dbReference type="AlphaFoldDB" id="A0A1Y4LQP2"/>
<dbReference type="Proteomes" id="UP000195447">
    <property type="component" value="Unassembled WGS sequence"/>
</dbReference>
<dbReference type="RefSeq" id="WP_087158897.1">
    <property type="nucleotide sequence ID" value="NZ_NFKM01000015.1"/>
</dbReference>
<dbReference type="EMBL" id="NFKM01000015">
    <property type="protein sequence ID" value="OUP58966.1"/>
    <property type="molecule type" value="Genomic_DNA"/>
</dbReference>
<evidence type="ECO:0000313" key="1">
    <source>
        <dbReference type="EMBL" id="OUP58966.1"/>
    </source>
</evidence>
<keyword evidence="2" id="KW-1185">Reference proteome</keyword>
<name>A0A1Y4LQP2_9FIRM</name>
<dbReference type="Gene3D" id="3.40.50.2000">
    <property type="entry name" value="Glycogen Phosphorylase B"/>
    <property type="match status" value="1"/>
</dbReference>
<protein>
    <recommendedName>
        <fullName evidence="3">Glycosyltransferase subfamily 4-like N-terminal domain-containing protein</fullName>
    </recommendedName>
</protein>
<dbReference type="SUPFAM" id="SSF53756">
    <property type="entry name" value="UDP-Glycosyltransferase/glycogen phosphorylase"/>
    <property type="match status" value="1"/>
</dbReference>
<accession>A0A1Y4LQP2</accession>
<evidence type="ECO:0008006" key="3">
    <source>
        <dbReference type="Google" id="ProtNLM"/>
    </source>
</evidence>
<proteinExistence type="predicted"/>
<sequence>MKKVLLTNLYYQKYTGSELHTLEIAKEFEKFGYEVTICTFSKTYPLLGECEHFNIIEFPHEKLKEDHFDILFIQHYPIFDYLCTHYSIQYKYIIMSKLSSFNDFESLPKGYEKADLISVVSQECANSISKFTNNYFIFKNSVSSEYFDNYIENKKHDLKNIAVISNHVPNELYQLRNELQKYNINYFGVQNTPVLVTPNLLSSYDLVITIGRTVQQCFACGTPVYVYDHFGGPGYITQENINKAEDFNFSERGFSKKSVEEIKKDILNNYSNNLTNLKFLYKYAQSNFSLENTFKSMISGVTASQRNSFTLLEPYTDPEKTRIRAYSEFFPLTPYLSSDYHHTSQLYFSNNGELNENDSTSWPIASDYVIKRTLHIKSSSLFRFDPSSNSCKCQIYKVIVDGEDITKECKPANSSLDENQISYFLSSDPQYIIFHPIEKEIYIEYKVSALTNMDLDKIFKTQQNNLTSKQAEIDKLYYQLHPVKRVKRKLNNK</sequence>
<organism evidence="1 2">
    <name type="scientific">Faecalitalea cylindroides</name>
    <dbReference type="NCBI Taxonomy" id="39483"/>
    <lineage>
        <taxon>Bacteria</taxon>
        <taxon>Bacillati</taxon>
        <taxon>Bacillota</taxon>
        <taxon>Erysipelotrichia</taxon>
        <taxon>Erysipelotrichales</taxon>
        <taxon>Erysipelotrichaceae</taxon>
        <taxon>Faecalitalea</taxon>
    </lineage>
</organism>